<evidence type="ECO:0000256" key="1">
    <source>
        <dbReference type="ARBA" id="ARBA00009981"/>
    </source>
</evidence>
<dbReference type="EMBL" id="JADEWL010000009">
    <property type="protein sequence ID" value="MBE9211997.1"/>
    <property type="molecule type" value="Genomic_DNA"/>
</dbReference>
<dbReference type="SUPFAM" id="SSF143120">
    <property type="entry name" value="YefM-like"/>
    <property type="match status" value="1"/>
</dbReference>
<dbReference type="Pfam" id="PF10047">
    <property type="entry name" value="DUF2281"/>
    <property type="match status" value="1"/>
</dbReference>
<protein>
    <submittedName>
        <fullName evidence="3">DUF2281 domain-containing protein</fullName>
    </submittedName>
</protein>
<comment type="similarity">
    <text evidence="1">Belongs to the phD/YefM antitoxin family.</text>
</comment>
<dbReference type="InterPro" id="IPR036165">
    <property type="entry name" value="YefM-like_sf"/>
</dbReference>
<sequence length="75" mass="8614">MHQVDISQATNSPEILFQTVLDGNEVVITQDNEPILKIVRVNQPKKRRQSGSAKGLIWMSDDFDAPLEELREYME</sequence>
<dbReference type="AlphaFoldDB" id="A0A8J7EZW0"/>
<accession>A0A8J7EZW0</accession>
<keyword evidence="4" id="KW-1185">Reference proteome</keyword>
<dbReference type="RefSeq" id="WP_193917504.1">
    <property type="nucleotide sequence ID" value="NZ_JADEWL010000009.1"/>
</dbReference>
<dbReference type="InterPro" id="IPR018739">
    <property type="entry name" value="DUF2281"/>
</dbReference>
<dbReference type="Proteomes" id="UP000620559">
    <property type="component" value="Unassembled WGS sequence"/>
</dbReference>
<reference evidence="3" key="1">
    <citation type="submission" date="2020-10" db="EMBL/GenBank/DDBJ databases">
        <authorList>
            <person name="Castelo-Branco R."/>
            <person name="Eusebio N."/>
            <person name="Adriana R."/>
            <person name="Vieira A."/>
            <person name="Brugerolle De Fraissinette N."/>
            <person name="Rezende De Castro R."/>
            <person name="Schneider M.P."/>
            <person name="Vasconcelos V."/>
            <person name="Leao P.N."/>
        </authorList>
    </citation>
    <scope>NUCLEOTIDE SEQUENCE</scope>
    <source>
        <strain evidence="3">LEGE 06105</strain>
    </source>
</reference>
<gene>
    <name evidence="3" type="ORF">IQ247_04595</name>
</gene>
<organism evidence="3 4">
    <name type="scientific">Plectonema cf. radiosum LEGE 06105</name>
    <dbReference type="NCBI Taxonomy" id="945769"/>
    <lineage>
        <taxon>Bacteria</taxon>
        <taxon>Bacillati</taxon>
        <taxon>Cyanobacteriota</taxon>
        <taxon>Cyanophyceae</taxon>
        <taxon>Oscillatoriophycideae</taxon>
        <taxon>Oscillatoriales</taxon>
        <taxon>Microcoleaceae</taxon>
        <taxon>Plectonema</taxon>
    </lineage>
</organism>
<proteinExistence type="inferred from homology"/>
<name>A0A8J7EZW0_9CYAN</name>
<evidence type="ECO:0000259" key="2">
    <source>
        <dbReference type="Pfam" id="PF10047"/>
    </source>
</evidence>
<evidence type="ECO:0000313" key="4">
    <source>
        <dbReference type="Proteomes" id="UP000620559"/>
    </source>
</evidence>
<evidence type="ECO:0000313" key="3">
    <source>
        <dbReference type="EMBL" id="MBE9211997.1"/>
    </source>
</evidence>
<comment type="caution">
    <text evidence="3">The sequence shown here is derived from an EMBL/GenBank/DDBJ whole genome shotgun (WGS) entry which is preliminary data.</text>
</comment>
<feature type="domain" description="DUF2281" evidence="2">
    <location>
        <begin position="42"/>
        <end position="73"/>
    </location>
</feature>